<dbReference type="InterPro" id="IPR008407">
    <property type="entry name" value="Brnchd-chn_aa_trnsp_AzlD"/>
</dbReference>
<evidence type="ECO:0000313" key="2">
    <source>
        <dbReference type="EMBL" id="OOF35977.1"/>
    </source>
</evidence>
<dbReference type="AlphaFoldDB" id="A0A1V3I851"/>
<feature type="transmembrane region" description="Helical" evidence="1">
    <location>
        <begin position="65"/>
        <end position="84"/>
    </location>
</feature>
<keyword evidence="1" id="KW-0812">Transmembrane</keyword>
<name>A0A1V3I851_9PAST</name>
<comment type="caution">
    <text evidence="2">The sequence shown here is derived from an EMBL/GenBank/DDBJ whole genome shotgun (WGS) entry which is preliminary data.</text>
</comment>
<accession>A0A1V3I851</accession>
<feature type="transmembrane region" description="Helical" evidence="1">
    <location>
        <begin position="90"/>
        <end position="108"/>
    </location>
</feature>
<protein>
    <submittedName>
        <fullName evidence="2">Branched-chain amino acid ABC transporter</fullName>
    </submittedName>
</protein>
<gene>
    <name evidence="2" type="ORF">BKK48_07620</name>
</gene>
<dbReference type="OrthoDB" id="5324916at2"/>
<feature type="transmembrane region" description="Helical" evidence="1">
    <location>
        <begin position="40"/>
        <end position="58"/>
    </location>
</feature>
<organism evidence="2 3">
    <name type="scientific">Rodentibacter heidelbergensis</name>
    <dbReference type="NCBI Taxonomy" id="1908258"/>
    <lineage>
        <taxon>Bacteria</taxon>
        <taxon>Pseudomonadati</taxon>
        <taxon>Pseudomonadota</taxon>
        <taxon>Gammaproteobacteria</taxon>
        <taxon>Pasteurellales</taxon>
        <taxon>Pasteurellaceae</taxon>
        <taxon>Rodentibacter</taxon>
    </lineage>
</organism>
<proteinExistence type="predicted"/>
<keyword evidence="3" id="KW-1185">Reference proteome</keyword>
<dbReference type="PIRSF" id="PIRSF003203">
    <property type="entry name" value="AzlD"/>
    <property type="match status" value="1"/>
</dbReference>
<dbReference type="Proteomes" id="UP000189437">
    <property type="component" value="Unassembled WGS sequence"/>
</dbReference>
<keyword evidence="1" id="KW-0472">Membrane</keyword>
<evidence type="ECO:0000256" key="1">
    <source>
        <dbReference type="SAM" id="Phobius"/>
    </source>
</evidence>
<reference evidence="2 3" key="1">
    <citation type="submission" date="2016-10" db="EMBL/GenBank/DDBJ databases">
        <title>Rodentibacter gen. nov. and new species.</title>
        <authorList>
            <person name="Christensen H."/>
        </authorList>
    </citation>
    <scope>NUCLEOTIDE SEQUENCE [LARGE SCALE GENOMIC DNA]</scope>
    <source>
        <strain evidence="2 3">Ac69</strain>
    </source>
</reference>
<dbReference type="Pfam" id="PF05437">
    <property type="entry name" value="AzlD"/>
    <property type="match status" value="1"/>
</dbReference>
<evidence type="ECO:0000313" key="3">
    <source>
        <dbReference type="Proteomes" id="UP000189437"/>
    </source>
</evidence>
<dbReference type="RefSeq" id="WP_077427535.1">
    <property type="nucleotide sequence ID" value="NZ_MLHH01000017.1"/>
</dbReference>
<sequence>MTLSEEIITIGLCVLAVQFTRLLPFWVFPANRPIPEYIRYLGKVLPAAMFGMLVIYCYKNIDLLSGYHGIPDFLAGALVLVLHFWKKNMFLSIAAGTIFYMVLVQTVFI</sequence>
<dbReference type="EMBL" id="MLHH01000017">
    <property type="protein sequence ID" value="OOF35977.1"/>
    <property type="molecule type" value="Genomic_DNA"/>
</dbReference>
<dbReference type="STRING" id="1908258.BKK48_07620"/>
<feature type="transmembrane region" description="Helical" evidence="1">
    <location>
        <begin position="7"/>
        <end position="28"/>
    </location>
</feature>
<keyword evidence="1" id="KW-1133">Transmembrane helix</keyword>